<dbReference type="EMBL" id="QRQU01000001">
    <property type="protein sequence ID" value="RHN27405.1"/>
    <property type="molecule type" value="Genomic_DNA"/>
</dbReference>
<dbReference type="Proteomes" id="UP000285773">
    <property type="component" value="Unassembled WGS sequence"/>
</dbReference>
<dbReference type="InterPro" id="IPR011332">
    <property type="entry name" value="Ribosomal_zn-bd"/>
</dbReference>
<sequence length="49" mass="5694">MRIKVQLTCTSCGSQNYLTSKNTKTHPEKIEVLKYCPKERKVTLHIESK</sequence>
<dbReference type="InterPro" id="IPR001705">
    <property type="entry name" value="Ribosomal_bL33"/>
</dbReference>
<evidence type="ECO:0000313" key="12">
    <source>
        <dbReference type="EMBL" id="RHN27405.1"/>
    </source>
</evidence>
<dbReference type="GO" id="GO:1990904">
    <property type="term" value="C:ribonucleoprotein complex"/>
    <property type="evidence" value="ECO:0007669"/>
    <property type="project" value="UniProtKB-KW"/>
</dbReference>
<reference evidence="14 15" key="1">
    <citation type="submission" date="2018-08" db="EMBL/GenBank/DDBJ databases">
        <title>A genome reference for cultivated species of the human gut microbiota.</title>
        <authorList>
            <person name="Zou Y."/>
            <person name="Xue W."/>
            <person name="Luo G."/>
        </authorList>
    </citation>
    <scope>NUCLEOTIDE SEQUENCE [LARGE SCALE GENOMIC DNA]</scope>
    <source>
        <strain evidence="12 14">AF30-12BH</strain>
        <strain evidence="11 15">AM33-3BH</strain>
    </source>
</reference>
<evidence type="ECO:0000313" key="14">
    <source>
        <dbReference type="Proteomes" id="UP000285725"/>
    </source>
</evidence>
<dbReference type="Pfam" id="PF00471">
    <property type="entry name" value="Ribosomal_L33"/>
    <property type="match status" value="1"/>
</dbReference>
<dbReference type="PANTHER" id="PTHR43168:SF6">
    <property type="entry name" value="LARGE RIBOSOMAL SUBUNIT PROTEIN BL33A"/>
    <property type="match status" value="1"/>
</dbReference>
<evidence type="ECO:0000313" key="11">
    <source>
        <dbReference type="EMBL" id="RHC96137.1"/>
    </source>
</evidence>
<evidence type="ECO:0000313" key="16">
    <source>
        <dbReference type="Proteomes" id="UP000430295"/>
    </source>
</evidence>
<dbReference type="EMBL" id="JAGZZN010000001">
    <property type="protein sequence ID" value="MBS6535957.1"/>
    <property type="molecule type" value="Genomic_DNA"/>
</dbReference>
<organism evidence="10 17">
    <name type="scientific">Streptococcus parasanguinis</name>
    <dbReference type="NCBI Taxonomy" id="1318"/>
    <lineage>
        <taxon>Bacteria</taxon>
        <taxon>Bacillati</taxon>
        <taxon>Bacillota</taxon>
        <taxon>Bacilli</taxon>
        <taxon>Lactobacillales</taxon>
        <taxon>Streptococcaceae</taxon>
        <taxon>Streptococcus</taxon>
    </lineage>
</organism>
<dbReference type="SUPFAM" id="SSF57829">
    <property type="entry name" value="Zn-binding ribosomal proteins"/>
    <property type="match status" value="1"/>
</dbReference>
<evidence type="ECO:0000256" key="4">
    <source>
        <dbReference type="ARBA" id="ARBA00035176"/>
    </source>
</evidence>
<dbReference type="NCBIfam" id="NF001860">
    <property type="entry name" value="PRK00595.1"/>
    <property type="match status" value="1"/>
</dbReference>
<dbReference type="PROSITE" id="PS00582">
    <property type="entry name" value="RIBOSOMAL_L33"/>
    <property type="match status" value="1"/>
</dbReference>
<accession>A0A359YIS2</accession>
<reference evidence="8" key="4">
    <citation type="submission" date="2023-01" db="EMBL/GenBank/DDBJ databases">
        <title>Human gut microbiome strain richness.</title>
        <authorList>
            <person name="Chen-Liaw A."/>
        </authorList>
    </citation>
    <scope>NUCLEOTIDE SEQUENCE</scope>
    <source>
        <strain evidence="8">1001262st2_G8_1001262B_160229</strain>
    </source>
</reference>
<dbReference type="RefSeq" id="WP_003005699.1">
    <property type="nucleotide sequence ID" value="NZ_CABFMD010000022.1"/>
</dbReference>
<evidence type="ECO:0000313" key="9">
    <source>
        <dbReference type="EMBL" id="MTR40415.1"/>
    </source>
</evidence>
<evidence type="ECO:0000256" key="3">
    <source>
        <dbReference type="ARBA" id="ARBA00023274"/>
    </source>
</evidence>
<dbReference type="Proteomes" id="UP000709219">
    <property type="component" value="Unassembled WGS sequence"/>
</dbReference>
<reference evidence="16 17" key="2">
    <citation type="journal article" date="2019" name="Nat. Med.">
        <title>A library of human gut bacterial isolates paired with longitudinal multiomics data enables mechanistic microbiome research.</title>
        <authorList>
            <person name="Poyet M."/>
            <person name="Groussin M."/>
            <person name="Gibbons S.M."/>
            <person name="Avila-Pacheco J."/>
            <person name="Jiang X."/>
            <person name="Kearney S.M."/>
            <person name="Perrotta A.R."/>
            <person name="Berdy B."/>
            <person name="Zhao S."/>
            <person name="Lieberman T.D."/>
            <person name="Swanson P.K."/>
            <person name="Smith M."/>
            <person name="Roesemann S."/>
            <person name="Alexander J.E."/>
            <person name="Rich S.A."/>
            <person name="Livny J."/>
            <person name="Vlamakis H."/>
            <person name="Clish C."/>
            <person name="Bullock K."/>
            <person name="Deik A."/>
            <person name="Scott J."/>
            <person name="Pierce K.A."/>
            <person name="Xavier R.J."/>
            <person name="Alm E.J."/>
        </authorList>
    </citation>
    <scope>NUCLEOTIDE SEQUENCE [LARGE SCALE GENOMIC DNA]</scope>
    <source>
        <strain evidence="10 17">BIOML-A1</strain>
        <strain evidence="9 16">BIOML-A18</strain>
    </source>
</reference>
<evidence type="ECO:0000313" key="17">
    <source>
        <dbReference type="Proteomes" id="UP000441330"/>
    </source>
</evidence>
<dbReference type="Proteomes" id="UP000430295">
    <property type="component" value="Unassembled WGS sequence"/>
</dbReference>
<dbReference type="InterPro" id="IPR038584">
    <property type="entry name" value="Ribosomal_bL33_sf"/>
</dbReference>
<dbReference type="HAMAP" id="MF_00294">
    <property type="entry name" value="Ribosomal_bL33"/>
    <property type="match status" value="1"/>
</dbReference>
<dbReference type="AlphaFoldDB" id="A0A359YIS2"/>
<dbReference type="GO" id="GO:0005840">
    <property type="term" value="C:ribosome"/>
    <property type="evidence" value="ECO:0007669"/>
    <property type="project" value="UniProtKB-KW"/>
</dbReference>
<evidence type="ECO:0000313" key="13">
    <source>
        <dbReference type="EMBL" id="WNB84190.1"/>
    </source>
</evidence>
<dbReference type="EMBL" id="QSIO01000001">
    <property type="protein sequence ID" value="RHC96137.1"/>
    <property type="molecule type" value="Genomic_DNA"/>
</dbReference>
<dbReference type="EMBL" id="JAGZFP010000018">
    <property type="protein sequence ID" value="MBS5358832.1"/>
    <property type="molecule type" value="Genomic_DNA"/>
</dbReference>
<dbReference type="Proteomes" id="UP000441330">
    <property type="component" value="Unassembled WGS sequence"/>
</dbReference>
<dbReference type="EMBL" id="WMZJ01000001">
    <property type="protein sequence ID" value="MTS53519.1"/>
    <property type="molecule type" value="Genomic_DNA"/>
</dbReference>
<gene>
    <name evidence="5 10" type="primary">rpmG</name>
    <name evidence="11" type="ORF">DW820_03155</name>
    <name evidence="12" type="ORF">DWZ19_02855</name>
    <name evidence="9" type="ORF">GMC75_01620</name>
    <name evidence="10" type="ORF">GMC94_01220</name>
    <name evidence="7" type="ORF">KH363_00245</name>
    <name evidence="6" type="ORF">KHX87_06990</name>
    <name evidence="8" type="ORF">PNV36_08300</name>
    <name evidence="13" type="ORF">RDV49_05000</name>
</gene>
<keyword evidence="3 5" id="KW-0687">Ribonucleoprotein</keyword>
<dbReference type="EMBL" id="CP133988">
    <property type="protein sequence ID" value="WNB84190.1"/>
    <property type="molecule type" value="Genomic_DNA"/>
</dbReference>
<evidence type="ECO:0000313" key="7">
    <source>
        <dbReference type="EMBL" id="MBS6535957.1"/>
    </source>
</evidence>
<dbReference type="EMBL" id="WMYS01000001">
    <property type="protein sequence ID" value="MTR40415.1"/>
    <property type="molecule type" value="Genomic_DNA"/>
</dbReference>
<dbReference type="Proteomes" id="UP000761167">
    <property type="component" value="Unassembled WGS sequence"/>
</dbReference>
<dbReference type="NCBIfam" id="TIGR01023">
    <property type="entry name" value="rpmG_bact"/>
    <property type="match status" value="1"/>
</dbReference>
<name>A0A359YIS2_STRPA</name>
<protein>
    <recommendedName>
        <fullName evidence="4 5">Large ribosomal subunit protein bL33</fullName>
    </recommendedName>
</protein>
<dbReference type="GO" id="GO:0006412">
    <property type="term" value="P:translation"/>
    <property type="evidence" value="ECO:0007669"/>
    <property type="project" value="UniProtKB-UniRule"/>
</dbReference>
<proteinExistence type="inferred from homology"/>
<evidence type="ECO:0000256" key="1">
    <source>
        <dbReference type="ARBA" id="ARBA00007596"/>
    </source>
</evidence>
<evidence type="ECO:0000313" key="10">
    <source>
        <dbReference type="EMBL" id="MTS53519.1"/>
    </source>
</evidence>
<dbReference type="Proteomes" id="UP000285725">
    <property type="component" value="Unassembled WGS sequence"/>
</dbReference>
<dbReference type="EMBL" id="JAQMJV010000013">
    <property type="protein sequence ID" value="MDB8620388.1"/>
    <property type="molecule type" value="Genomic_DNA"/>
</dbReference>
<evidence type="ECO:0000256" key="5">
    <source>
        <dbReference type="HAMAP-Rule" id="MF_00294"/>
    </source>
</evidence>
<dbReference type="GO" id="GO:0003735">
    <property type="term" value="F:structural constituent of ribosome"/>
    <property type="evidence" value="ECO:0007669"/>
    <property type="project" value="InterPro"/>
</dbReference>
<dbReference type="GeneID" id="31508827"/>
<keyword evidence="2 5" id="KW-0689">Ribosomal protein</keyword>
<evidence type="ECO:0000256" key="2">
    <source>
        <dbReference type="ARBA" id="ARBA00022980"/>
    </source>
</evidence>
<dbReference type="Proteomes" id="UP001212685">
    <property type="component" value="Unassembled WGS sequence"/>
</dbReference>
<evidence type="ECO:0000313" key="6">
    <source>
        <dbReference type="EMBL" id="MBS5358832.1"/>
    </source>
</evidence>
<dbReference type="InterPro" id="IPR018264">
    <property type="entry name" value="Ribosomal_bL33_CS"/>
</dbReference>
<dbReference type="GO" id="GO:0005737">
    <property type="term" value="C:cytoplasm"/>
    <property type="evidence" value="ECO:0007669"/>
    <property type="project" value="UniProtKB-ARBA"/>
</dbReference>
<dbReference type="Gene3D" id="2.20.28.120">
    <property type="entry name" value="Ribosomal protein L33"/>
    <property type="match status" value="1"/>
</dbReference>
<dbReference type="NCBIfam" id="NF001764">
    <property type="entry name" value="PRK00504.1"/>
    <property type="match status" value="1"/>
</dbReference>
<dbReference type="PANTHER" id="PTHR43168">
    <property type="entry name" value="50S RIBOSOMAL PROTEIN L33, CHLOROPLASTIC"/>
    <property type="match status" value="1"/>
</dbReference>
<evidence type="ECO:0000313" key="15">
    <source>
        <dbReference type="Proteomes" id="UP000285773"/>
    </source>
</evidence>
<reference evidence="13" key="5">
    <citation type="submission" date="2023-09" db="EMBL/GenBank/DDBJ databases">
        <title>Streptococcus_parasanguinius_hifiasm_complete_genome_Zymo_Research_ D6332.</title>
        <authorList>
            <person name="Damerum A."/>
        </authorList>
    </citation>
    <scope>NUCLEOTIDE SEQUENCE</scope>
    <source>
        <strain evidence="13">B-1756</strain>
    </source>
</reference>
<comment type="similarity">
    <text evidence="1 5">Belongs to the bacterial ribosomal protein bL33 family.</text>
</comment>
<reference evidence="6" key="3">
    <citation type="submission" date="2021-02" db="EMBL/GenBank/DDBJ databases">
        <title>Infant gut strain persistence is associated with maternal origin, phylogeny, and functional potential including surface adhesion and iron acquisition.</title>
        <authorList>
            <person name="Lou Y.C."/>
        </authorList>
    </citation>
    <scope>NUCLEOTIDE SEQUENCE</scope>
    <source>
        <strain evidence="7">L3_060_000G1_dasL3_060_000G1_metabat.metabat.86_ sub</strain>
        <strain evidence="6">L3_098_011G1_dasL3_098_011G1_concoct_7</strain>
    </source>
</reference>
<dbReference type="Proteomes" id="UP001248323">
    <property type="component" value="Chromosome"/>
</dbReference>
<evidence type="ECO:0000313" key="8">
    <source>
        <dbReference type="EMBL" id="MDB8620388.1"/>
    </source>
</evidence>